<evidence type="ECO:0000259" key="5">
    <source>
        <dbReference type="Pfam" id="PF01137"/>
    </source>
</evidence>
<evidence type="ECO:0000259" key="6">
    <source>
        <dbReference type="Pfam" id="PF05189"/>
    </source>
</evidence>
<evidence type="ECO:0000256" key="4">
    <source>
        <dbReference type="ARBA" id="ARBA00023242"/>
    </source>
</evidence>
<comment type="similarity">
    <text evidence="2">Belongs to the RNA 3'-terminal cyclase family. Type 2 subfamily.</text>
</comment>
<dbReference type="Gene3D" id="3.30.360.20">
    <property type="entry name" value="RNA 3'-terminal phosphate cyclase, insert domain"/>
    <property type="match status" value="1"/>
</dbReference>
<dbReference type="STRING" id="436017.A4S0I3"/>
<dbReference type="FunFam" id="3.30.360.20:FF:000001">
    <property type="entry name" value="RNA terminal phosphate cyclase-like 1"/>
    <property type="match status" value="1"/>
</dbReference>
<dbReference type="eggNOG" id="KOG3980">
    <property type="taxonomic scope" value="Eukaryota"/>
</dbReference>
<dbReference type="GeneID" id="5002888"/>
<dbReference type="InterPro" id="IPR020719">
    <property type="entry name" value="RNA3'_term_phos_cycl-like_CS"/>
</dbReference>
<dbReference type="PANTHER" id="PTHR11096:SF1">
    <property type="entry name" value="RNA 3'-TERMINAL PHOSPHATE CYCLASE-LIKE PROTEIN"/>
    <property type="match status" value="1"/>
</dbReference>
<accession>A4S0I3</accession>
<dbReference type="Gene3D" id="3.65.10.20">
    <property type="entry name" value="RNA 3'-terminal phosphate cyclase domain"/>
    <property type="match status" value="1"/>
</dbReference>
<organism evidence="7 8">
    <name type="scientific">Ostreococcus lucimarinus (strain CCE9901)</name>
    <dbReference type="NCBI Taxonomy" id="436017"/>
    <lineage>
        <taxon>Eukaryota</taxon>
        <taxon>Viridiplantae</taxon>
        <taxon>Chlorophyta</taxon>
        <taxon>Mamiellophyceae</taxon>
        <taxon>Mamiellales</taxon>
        <taxon>Bathycoccaceae</taxon>
        <taxon>Ostreococcus</taxon>
    </lineage>
</organism>
<name>A4S0I3_OSTLU</name>
<feature type="domain" description="RNA 3'-terminal phosphate cyclase" evidence="5">
    <location>
        <begin position="10"/>
        <end position="362"/>
    </location>
</feature>
<dbReference type="Pfam" id="PF05189">
    <property type="entry name" value="RTC_insert"/>
    <property type="match status" value="1"/>
</dbReference>
<reference evidence="7 8" key="1">
    <citation type="journal article" date="2007" name="Proc. Natl. Acad. Sci. U.S.A.">
        <title>The tiny eukaryote Ostreococcus provides genomic insights into the paradox of plankton speciation.</title>
        <authorList>
            <person name="Palenik B."/>
            <person name="Grimwood J."/>
            <person name="Aerts A."/>
            <person name="Rouze P."/>
            <person name="Salamov A."/>
            <person name="Putnam N."/>
            <person name="Dupont C."/>
            <person name="Jorgensen R."/>
            <person name="Derelle E."/>
            <person name="Rombauts S."/>
            <person name="Zhou K."/>
            <person name="Otillar R."/>
            <person name="Merchant S.S."/>
            <person name="Podell S."/>
            <person name="Gaasterland T."/>
            <person name="Napoli C."/>
            <person name="Gendler K."/>
            <person name="Manuell A."/>
            <person name="Tai V."/>
            <person name="Vallon O."/>
            <person name="Piganeau G."/>
            <person name="Jancek S."/>
            <person name="Heijde M."/>
            <person name="Jabbari K."/>
            <person name="Bowler C."/>
            <person name="Lohr M."/>
            <person name="Robbens S."/>
            <person name="Werner G."/>
            <person name="Dubchak I."/>
            <person name="Pazour G.J."/>
            <person name="Ren Q."/>
            <person name="Paulsen I."/>
            <person name="Delwiche C."/>
            <person name="Schmutz J."/>
            <person name="Rokhsar D."/>
            <person name="Van de Peer Y."/>
            <person name="Moreau H."/>
            <person name="Grigoriev I.V."/>
        </authorList>
    </citation>
    <scope>NUCLEOTIDE SEQUENCE [LARGE SCALE GENOMIC DNA]</scope>
    <source>
        <strain evidence="7 8">CCE9901</strain>
    </source>
</reference>
<dbReference type="Proteomes" id="UP000001568">
    <property type="component" value="Chromosome 7"/>
</dbReference>
<evidence type="ECO:0000256" key="3">
    <source>
        <dbReference type="ARBA" id="ARBA00022517"/>
    </source>
</evidence>
<protein>
    <recommendedName>
        <fullName evidence="9">RNA 3'-terminal phosphate cyclase domain-containing protein</fullName>
    </recommendedName>
</protein>
<dbReference type="InterPro" id="IPR016443">
    <property type="entry name" value="RNA3'_term_phos_cyc_type_2"/>
</dbReference>
<dbReference type="InterPro" id="IPR000228">
    <property type="entry name" value="RNA3'_term_phos_cyc"/>
</dbReference>
<dbReference type="KEGG" id="olu:OSTLU_35655"/>
<dbReference type="InterPro" id="IPR036553">
    <property type="entry name" value="RPTC_insert"/>
</dbReference>
<keyword evidence="3" id="KW-0690">Ribosome biogenesis</keyword>
<dbReference type="OrthoDB" id="1911237at2759"/>
<evidence type="ECO:0000313" key="8">
    <source>
        <dbReference type="Proteomes" id="UP000001568"/>
    </source>
</evidence>
<comment type="subcellular location">
    <subcellularLocation>
        <location evidence="1">Nucleus</location>
        <location evidence="1">Nucleolus</location>
    </subcellularLocation>
</comment>
<dbReference type="EMBL" id="CP000587">
    <property type="protein sequence ID" value="ABO97271.1"/>
    <property type="molecule type" value="Genomic_DNA"/>
</dbReference>
<evidence type="ECO:0008006" key="9">
    <source>
        <dbReference type="Google" id="ProtNLM"/>
    </source>
</evidence>
<dbReference type="SUPFAM" id="SSF55205">
    <property type="entry name" value="EPT/RTPC-like"/>
    <property type="match status" value="1"/>
</dbReference>
<keyword evidence="4" id="KW-0539">Nucleus</keyword>
<dbReference type="InterPro" id="IPR013792">
    <property type="entry name" value="RNA3'P_cycl/enolpyr_Trfase_a/b"/>
</dbReference>
<dbReference type="Pfam" id="PF01137">
    <property type="entry name" value="RTC"/>
    <property type="match status" value="1"/>
</dbReference>
<dbReference type="InterPro" id="IPR013791">
    <property type="entry name" value="RNA3'-term_phos_cycl_insert"/>
</dbReference>
<feature type="domain" description="RNA 3'-terminal phosphate cyclase insert" evidence="6">
    <location>
        <begin position="192"/>
        <end position="309"/>
    </location>
</feature>
<dbReference type="GO" id="GO:0000479">
    <property type="term" value="P:endonucleolytic cleavage of tricistronic rRNA transcript (SSU-rRNA, 5.8S rRNA, LSU-rRNA)"/>
    <property type="evidence" value="ECO:0007669"/>
    <property type="project" value="TreeGrafter"/>
</dbReference>
<dbReference type="PANTHER" id="PTHR11096">
    <property type="entry name" value="RNA 3' TERMINAL PHOSPHATE CYCLASE"/>
    <property type="match status" value="1"/>
</dbReference>
<dbReference type="OMA" id="YTDQNKG"/>
<proteinExistence type="inferred from homology"/>
<dbReference type="GO" id="GO:0005730">
    <property type="term" value="C:nucleolus"/>
    <property type="evidence" value="ECO:0007669"/>
    <property type="project" value="UniProtKB-SubCell"/>
</dbReference>
<dbReference type="Gramene" id="ABO97271">
    <property type="protein sequence ID" value="ABO97271"/>
    <property type="gene ID" value="OSTLU_35655"/>
</dbReference>
<evidence type="ECO:0000313" key="7">
    <source>
        <dbReference type="EMBL" id="ABO97271.1"/>
    </source>
</evidence>
<dbReference type="CDD" id="cd00875">
    <property type="entry name" value="RNA_Cyclase_Class_I"/>
    <property type="match status" value="1"/>
</dbReference>
<dbReference type="InterPro" id="IPR023797">
    <property type="entry name" value="RNA3'_phos_cyclase_dom"/>
</dbReference>
<evidence type="ECO:0000256" key="2">
    <source>
        <dbReference type="ARBA" id="ARBA00007089"/>
    </source>
</evidence>
<dbReference type="AlphaFoldDB" id="A4S0I3"/>
<dbReference type="RefSeq" id="XP_001418978.1">
    <property type="nucleotide sequence ID" value="XM_001418941.1"/>
</dbReference>
<evidence type="ECO:0000256" key="1">
    <source>
        <dbReference type="ARBA" id="ARBA00004604"/>
    </source>
</evidence>
<dbReference type="PROSITE" id="PS01287">
    <property type="entry name" value="RTC"/>
    <property type="match status" value="1"/>
</dbReference>
<gene>
    <name evidence="7" type="ORF">OSTLU_35655</name>
</gene>
<dbReference type="NCBIfam" id="TIGR03400">
    <property type="entry name" value="18S_RNA_Rcl1p"/>
    <property type="match status" value="1"/>
</dbReference>
<dbReference type="InterPro" id="IPR037136">
    <property type="entry name" value="RNA3'_phos_cyclase_dom_sf"/>
</dbReference>
<sequence length="388" mass="41311">MPPSRAPARFTGAKDFRARILISVLSGKPCVIRDIRVKTAARGGGDDAVGLRDYEVSLLRLIDKLTNGTRVDISEDGTAVRFDPGVVKGGRALTHECATSRGVGYYVEPTLALGLFAKKPIELTLMGVTNDDADVSVDVFRTVTLPMLKKHFGVDDGLALEVERRGCPPNGGGRVRLTLPIVKTLPTLDWCDEGLVKRVRGVTFTCKVSPQNGNRMVDAARGVLNAFIPDVYIFTDHHVGPEAGKSPGYGLSLVAETTTGCVLGADAASTACASAMSEAADLEWADDAEARVPEDVGRRVAEALVAEIQRGGVVDSTHQSLALILLAIGPEQVSRIRLGQLTPRAIETLRALKAFFGVTFHVQPEPESGTVFCSVVGVGLKNVARRST</sequence>
<dbReference type="GO" id="GO:0004521">
    <property type="term" value="F:RNA endonuclease activity"/>
    <property type="evidence" value="ECO:0007669"/>
    <property type="project" value="TreeGrafter"/>
</dbReference>
<keyword evidence="8" id="KW-1185">Reference proteome</keyword>
<dbReference type="HOGENOM" id="CLU_027882_1_1_1"/>